<evidence type="ECO:0000256" key="2">
    <source>
        <dbReference type="ARBA" id="ARBA00023242"/>
    </source>
</evidence>
<dbReference type="PROSITE" id="PS50021">
    <property type="entry name" value="CH"/>
    <property type="match status" value="1"/>
</dbReference>
<evidence type="ECO:0000256" key="1">
    <source>
        <dbReference type="ARBA" id="ARBA00004123"/>
    </source>
</evidence>
<dbReference type="InterPro" id="IPR016024">
    <property type="entry name" value="ARM-type_fold"/>
</dbReference>
<dbReference type="Pfam" id="PF06294">
    <property type="entry name" value="CH_2"/>
    <property type="match status" value="1"/>
</dbReference>
<dbReference type="OrthoDB" id="62528at2759"/>
<feature type="domain" description="Calponin-homology (CH)" evidence="5">
    <location>
        <begin position="1"/>
        <end position="103"/>
    </location>
</feature>
<dbReference type="InterPro" id="IPR010441">
    <property type="entry name" value="CH_2"/>
</dbReference>
<evidence type="ECO:0000259" key="5">
    <source>
        <dbReference type="PROSITE" id="PS50021"/>
    </source>
</evidence>
<evidence type="ECO:0000256" key="4">
    <source>
        <dbReference type="ARBA" id="ARBA00071322"/>
    </source>
</evidence>
<dbReference type="SUPFAM" id="SSF48371">
    <property type="entry name" value="ARM repeat"/>
    <property type="match status" value="1"/>
</dbReference>
<proteinExistence type="predicted"/>
<dbReference type="FunFam" id="1.10.418.10:FF:000061">
    <property type="entry name" value="Spermatogenesis associated 4"/>
    <property type="match status" value="1"/>
</dbReference>
<organism evidence="6 7">
    <name type="scientific">Vitrella brassicaformis (strain CCMP3155)</name>
    <dbReference type="NCBI Taxonomy" id="1169540"/>
    <lineage>
        <taxon>Eukaryota</taxon>
        <taxon>Sar</taxon>
        <taxon>Alveolata</taxon>
        <taxon>Colpodellida</taxon>
        <taxon>Vitrellaceae</taxon>
        <taxon>Vitrella</taxon>
    </lineage>
</organism>
<dbReference type="InParanoid" id="A0A0G4ELN6"/>
<dbReference type="GO" id="GO:0008017">
    <property type="term" value="F:microtubule binding"/>
    <property type="evidence" value="ECO:0007669"/>
    <property type="project" value="TreeGrafter"/>
</dbReference>
<dbReference type="PANTHER" id="PTHR12509">
    <property type="entry name" value="SPERMATOGENESIS-ASSOCIATED 4-RELATED"/>
    <property type="match status" value="1"/>
</dbReference>
<evidence type="ECO:0000313" key="7">
    <source>
        <dbReference type="Proteomes" id="UP000041254"/>
    </source>
</evidence>
<dbReference type="OMA" id="IKWLQYL"/>
<dbReference type="GO" id="GO:0005634">
    <property type="term" value="C:nucleus"/>
    <property type="evidence" value="ECO:0007669"/>
    <property type="project" value="UniProtKB-SubCell"/>
</dbReference>
<dbReference type="GO" id="GO:0005930">
    <property type="term" value="C:axoneme"/>
    <property type="evidence" value="ECO:0007669"/>
    <property type="project" value="TreeGrafter"/>
</dbReference>
<reference evidence="6 7" key="1">
    <citation type="submission" date="2014-11" db="EMBL/GenBank/DDBJ databases">
        <authorList>
            <person name="Zhu J."/>
            <person name="Qi W."/>
            <person name="Song R."/>
        </authorList>
    </citation>
    <scope>NUCLEOTIDE SEQUENCE [LARGE SCALE GENOMIC DNA]</scope>
</reference>
<dbReference type="PANTHER" id="PTHR12509:SF8">
    <property type="entry name" value="SPERMATOGENESIS-ASSOCIATED PROTEIN 4"/>
    <property type="match status" value="1"/>
</dbReference>
<dbReference type="VEuPathDB" id="CryptoDB:Vbra_7757"/>
<dbReference type="InterPro" id="IPR052111">
    <property type="entry name" value="Spermatogenesis_Ciliary_MAP"/>
</dbReference>
<comment type="function">
    <text evidence="3">May play a role in apoptosis regulation.</text>
</comment>
<name>A0A0G4ELN6_VITBC</name>
<dbReference type="EMBL" id="CDMY01000258">
    <property type="protein sequence ID" value="CEL97882.1"/>
    <property type="molecule type" value="Genomic_DNA"/>
</dbReference>
<accession>A0A0G4ELN6</accession>
<evidence type="ECO:0000313" key="6">
    <source>
        <dbReference type="EMBL" id="CEL97882.1"/>
    </source>
</evidence>
<dbReference type="AlphaFoldDB" id="A0A0G4ELN6"/>
<dbReference type="GO" id="GO:0051493">
    <property type="term" value="P:regulation of cytoskeleton organization"/>
    <property type="evidence" value="ECO:0007669"/>
    <property type="project" value="TreeGrafter"/>
</dbReference>
<protein>
    <recommendedName>
        <fullName evidence="4">Spermatogenesis-associated protein 4</fullName>
    </recommendedName>
</protein>
<dbReference type="Proteomes" id="UP000041254">
    <property type="component" value="Unassembled WGS sequence"/>
</dbReference>
<dbReference type="Gene3D" id="1.10.418.10">
    <property type="entry name" value="Calponin-like domain"/>
    <property type="match status" value="1"/>
</dbReference>
<comment type="subcellular location">
    <subcellularLocation>
        <location evidence="1">Nucleus</location>
    </subcellularLocation>
</comment>
<keyword evidence="2" id="KW-0539">Nucleus</keyword>
<gene>
    <name evidence="6" type="ORF">Vbra_7757</name>
</gene>
<dbReference type="PhylomeDB" id="A0A0G4ELN6"/>
<dbReference type="InterPro" id="IPR001715">
    <property type="entry name" value="CH_dom"/>
</dbReference>
<sequence length="872" mass="97478">MERELYRWLQSLDLSYSVKNVRRDFSNGFLVAEIFSRYYPQDVTLHSYDNASKLAAKNNNWEQLYKFFRRKNIPLNKSDFEPVIYSAPGAAIMLLNKIYNFLTKRAADRFQAEDIIGKTLQDPLLLATANLRGAPVTDEQPLYAKPTASTLLRDAEINRIEDKEKMTARAEQVLQAHNENLSYERSNERMLQSMRPRIQQLAVAAARAPSSKAISPEPDITNVEIKEVEVASIAQGGTIAQLRAQKDLQQQTIKSRSSQRGRESALGNIESMAQAAPVPQAITVKPVQSILSALMRPALREHPDVQKALDPRRDAFSSFMEICASAFPENVCVGVFDTVASRASLLTDSLIKSPTEFWKAWTLIYPALWEFSGSSPVFESIVYLLKRIAECIRNADPLLTQQYLMDVILPQVAPILAASPGRREALCEVLYAYAQETPAAHLALLRGLKDKLASVASYILCLSFFVPLDETHMDDHLLDLALYYALIGLSQPQPSLRVAGLSILNGLANMMGDQYAAILNLLPTLMDLGSDEWWEVEAQLMVLTSTLLLKLSTNHPEVTQHLAHKSIAPPPMPTRSEQRRASTTPPLALAAPLDVVLGEGEGEDEIEAKENAMMIEYAEQLLMLVARTFQLSKSKNVLQIGLCCLCRNLDAFPSLADIYITVLLAHPAPMRQRLLMPRGEGAETQAPRLAYVMGAASRLYEEPYLPALWPSLKVAKAFCSQLEARSLTHFELEHLEVLIATLPEDDFAASSEVISDWLDLFDRLKAYIFVALIEEDFHDHAAQIIAKFWLSGVEELRTPVLDASRKTLLQTLRILYSEGIERSKVAESVLVEFLQDIHSEGPPVSELIDDVLQMYKKSDPDGFASTNLVHFI</sequence>
<keyword evidence="7" id="KW-1185">Reference proteome</keyword>
<evidence type="ECO:0000256" key="3">
    <source>
        <dbReference type="ARBA" id="ARBA00058372"/>
    </source>
</evidence>
<dbReference type="SUPFAM" id="SSF47576">
    <property type="entry name" value="Calponin-homology domain, CH-domain"/>
    <property type="match status" value="1"/>
</dbReference>
<dbReference type="STRING" id="1169540.A0A0G4ELN6"/>
<dbReference type="InterPro" id="IPR036872">
    <property type="entry name" value="CH_dom_sf"/>
</dbReference>